<protein>
    <submittedName>
        <fullName evidence="2">Uncharacterized protein</fullName>
    </submittedName>
</protein>
<evidence type="ECO:0000313" key="2">
    <source>
        <dbReference type="EMBL" id="CAD6241601.1"/>
    </source>
</evidence>
<name>A0A811PIT8_9POAL</name>
<dbReference type="EMBL" id="CAJGYO010000007">
    <property type="protein sequence ID" value="CAD6241601.1"/>
    <property type="molecule type" value="Genomic_DNA"/>
</dbReference>
<feature type="region of interest" description="Disordered" evidence="1">
    <location>
        <begin position="1"/>
        <end position="53"/>
    </location>
</feature>
<comment type="caution">
    <text evidence="2">The sequence shown here is derived from an EMBL/GenBank/DDBJ whole genome shotgun (WGS) entry which is preliminary data.</text>
</comment>
<proteinExistence type="predicted"/>
<sequence length="237" mass="25935">MEAGDHGLKSGELGTSEGVDILKNPTAEEPQPAGTGKKGKEASAPEGGDLGLKLKEASTLGGEILKKRKEAMAALDLLFPTAKKAQPAGVGKKRKKVVKKEVPQDVIDSIIAKPFNIVQELSDKDLADKPQEFREAYNRVRLLNDKVRSYEQALIQQHRVMGYAEDEFEVTDDEDEGTGEKVELKCWSADTDGKNDGPLLYTEICQSSLTGFAFMSVSAEQQLKRTVDAVKERREGN</sequence>
<reference evidence="2" key="1">
    <citation type="submission" date="2020-10" db="EMBL/GenBank/DDBJ databases">
        <authorList>
            <person name="Han B."/>
            <person name="Lu T."/>
            <person name="Zhao Q."/>
            <person name="Huang X."/>
            <person name="Zhao Y."/>
        </authorList>
    </citation>
    <scope>NUCLEOTIDE SEQUENCE</scope>
</reference>
<dbReference type="Proteomes" id="UP000604825">
    <property type="component" value="Unassembled WGS sequence"/>
</dbReference>
<evidence type="ECO:0000256" key="1">
    <source>
        <dbReference type="SAM" id="MobiDB-lite"/>
    </source>
</evidence>
<dbReference type="AlphaFoldDB" id="A0A811PIT8"/>
<gene>
    <name evidence="2" type="ORF">NCGR_LOCUS27331</name>
</gene>
<organism evidence="2 3">
    <name type="scientific">Miscanthus lutarioriparius</name>
    <dbReference type="NCBI Taxonomy" id="422564"/>
    <lineage>
        <taxon>Eukaryota</taxon>
        <taxon>Viridiplantae</taxon>
        <taxon>Streptophyta</taxon>
        <taxon>Embryophyta</taxon>
        <taxon>Tracheophyta</taxon>
        <taxon>Spermatophyta</taxon>
        <taxon>Magnoliopsida</taxon>
        <taxon>Liliopsida</taxon>
        <taxon>Poales</taxon>
        <taxon>Poaceae</taxon>
        <taxon>PACMAD clade</taxon>
        <taxon>Panicoideae</taxon>
        <taxon>Andropogonodae</taxon>
        <taxon>Andropogoneae</taxon>
        <taxon>Saccharinae</taxon>
        <taxon>Miscanthus</taxon>
    </lineage>
</organism>
<keyword evidence="3" id="KW-1185">Reference proteome</keyword>
<accession>A0A811PIT8</accession>
<evidence type="ECO:0000313" key="3">
    <source>
        <dbReference type="Proteomes" id="UP000604825"/>
    </source>
</evidence>